<dbReference type="InterPro" id="IPR036134">
    <property type="entry name" value="Crypto/Photolyase_FAD-like_sf"/>
</dbReference>
<evidence type="ECO:0000313" key="7">
    <source>
        <dbReference type="Proteomes" id="UP000585474"/>
    </source>
</evidence>
<dbReference type="OrthoDB" id="435881at2759"/>
<feature type="domain" description="Cryptochrome/DNA photolyase FAD-binding" evidence="5">
    <location>
        <begin position="117"/>
        <end position="170"/>
    </location>
</feature>
<protein>
    <submittedName>
        <fullName evidence="6">DNA photolyase family protein</fullName>
    </submittedName>
</protein>
<evidence type="ECO:0000313" key="6">
    <source>
        <dbReference type="EMBL" id="GFZ07976.1"/>
    </source>
</evidence>
<evidence type="ECO:0000256" key="3">
    <source>
        <dbReference type="ARBA" id="ARBA00022630"/>
    </source>
</evidence>
<dbReference type="GO" id="GO:0005737">
    <property type="term" value="C:cytoplasm"/>
    <property type="evidence" value="ECO:0007669"/>
    <property type="project" value="TreeGrafter"/>
</dbReference>
<evidence type="ECO:0000256" key="1">
    <source>
        <dbReference type="ARBA" id="ARBA00001974"/>
    </source>
</evidence>
<dbReference type="GO" id="GO:0003904">
    <property type="term" value="F:deoxyribodipyrimidine photo-lyase activity"/>
    <property type="evidence" value="ECO:0007669"/>
    <property type="project" value="TreeGrafter"/>
</dbReference>
<dbReference type="PANTHER" id="PTHR11455">
    <property type="entry name" value="CRYPTOCHROME"/>
    <property type="match status" value="1"/>
</dbReference>
<dbReference type="EMBL" id="BJWL01000019">
    <property type="protein sequence ID" value="GFZ07976.1"/>
    <property type="molecule type" value="Genomic_DNA"/>
</dbReference>
<evidence type="ECO:0000256" key="4">
    <source>
        <dbReference type="ARBA" id="ARBA00022827"/>
    </source>
</evidence>
<dbReference type="GO" id="GO:0032922">
    <property type="term" value="P:circadian regulation of gene expression"/>
    <property type="evidence" value="ECO:0007669"/>
    <property type="project" value="TreeGrafter"/>
</dbReference>
<dbReference type="GO" id="GO:0043153">
    <property type="term" value="P:entrainment of circadian clock by photoperiod"/>
    <property type="evidence" value="ECO:0007669"/>
    <property type="project" value="TreeGrafter"/>
</dbReference>
<dbReference type="InterPro" id="IPR002081">
    <property type="entry name" value="Cryptochrome/DNA_photolyase_1"/>
</dbReference>
<dbReference type="SUPFAM" id="SSF48173">
    <property type="entry name" value="Cryptochrome/photolyase FAD-binding domain"/>
    <property type="match status" value="1"/>
</dbReference>
<gene>
    <name evidence="6" type="ORF">Acr_19g0009130</name>
</gene>
<comment type="cofactor">
    <cofactor evidence="1">
        <name>FAD</name>
        <dbReference type="ChEBI" id="CHEBI:57692"/>
    </cofactor>
</comment>
<proteinExistence type="inferred from homology"/>
<keyword evidence="4" id="KW-0274">FAD</keyword>
<evidence type="ECO:0000259" key="5">
    <source>
        <dbReference type="Pfam" id="PF03441"/>
    </source>
</evidence>
<organism evidence="6 7">
    <name type="scientific">Actinidia rufa</name>
    <dbReference type="NCBI Taxonomy" id="165716"/>
    <lineage>
        <taxon>Eukaryota</taxon>
        <taxon>Viridiplantae</taxon>
        <taxon>Streptophyta</taxon>
        <taxon>Embryophyta</taxon>
        <taxon>Tracheophyta</taxon>
        <taxon>Spermatophyta</taxon>
        <taxon>Magnoliopsida</taxon>
        <taxon>eudicotyledons</taxon>
        <taxon>Gunneridae</taxon>
        <taxon>Pentapetalae</taxon>
        <taxon>asterids</taxon>
        <taxon>Ericales</taxon>
        <taxon>Actinidiaceae</taxon>
        <taxon>Actinidia</taxon>
    </lineage>
</organism>
<dbReference type="InterPro" id="IPR036155">
    <property type="entry name" value="Crypto/Photolyase_N_sf"/>
</dbReference>
<dbReference type="AlphaFoldDB" id="A0A7J0GAY8"/>
<dbReference type="InterPro" id="IPR005101">
    <property type="entry name" value="Cryptochr/Photolyase_FAD-bd"/>
</dbReference>
<dbReference type="Proteomes" id="UP000585474">
    <property type="component" value="Unassembled WGS sequence"/>
</dbReference>
<dbReference type="Pfam" id="PF03441">
    <property type="entry name" value="FAD_binding_7"/>
    <property type="match status" value="1"/>
</dbReference>
<comment type="caution">
    <text evidence="6">The sequence shown here is derived from an EMBL/GenBank/DDBJ whole genome shotgun (WGS) entry which is preliminary data.</text>
</comment>
<name>A0A7J0GAY8_9ERIC</name>
<dbReference type="PANTHER" id="PTHR11455:SF9">
    <property type="entry name" value="CRYPTOCHROME CIRCADIAN CLOCK 5 ISOFORM X1"/>
    <property type="match status" value="1"/>
</dbReference>
<dbReference type="GO" id="GO:0005634">
    <property type="term" value="C:nucleus"/>
    <property type="evidence" value="ECO:0007669"/>
    <property type="project" value="TreeGrafter"/>
</dbReference>
<reference evidence="6 7" key="1">
    <citation type="submission" date="2019-07" db="EMBL/GenBank/DDBJ databases">
        <title>De Novo Assembly of kiwifruit Actinidia rufa.</title>
        <authorList>
            <person name="Sugita-Konishi S."/>
            <person name="Sato K."/>
            <person name="Mori E."/>
            <person name="Abe Y."/>
            <person name="Kisaki G."/>
            <person name="Hamano K."/>
            <person name="Suezawa K."/>
            <person name="Otani M."/>
            <person name="Fukuda T."/>
            <person name="Manabe T."/>
            <person name="Gomi K."/>
            <person name="Tabuchi M."/>
            <person name="Akimitsu K."/>
            <person name="Kataoka I."/>
        </authorList>
    </citation>
    <scope>NUCLEOTIDE SEQUENCE [LARGE SCALE GENOMIC DNA]</scope>
    <source>
        <strain evidence="7">cv. Fuchu</strain>
    </source>
</reference>
<dbReference type="SUPFAM" id="SSF52425">
    <property type="entry name" value="Cryptochrome/photolyase, N-terminal domain"/>
    <property type="match status" value="1"/>
</dbReference>
<accession>A0A7J0GAY8</accession>
<evidence type="ECO:0000256" key="2">
    <source>
        <dbReference type="ARBA" id="ARBA00005862"/>
    </source>
</evidence>
<comment type="similarity">
    <text evidence="2">Belongs to the DNA photolyase class-1 family.</text>
</comment>
<dbReference type="GO" id="GO:0003677">
    <property type="term" value="F:DNA binding"/>
    <property type="evidence" value="ECO:0007669"/>
    <property type="project" value="TreeGrafter"/>
</dbReference>
<dbReference type="GO" id="GO:0071949">
    <property type="term" value="F:FAD binding"/>
    <property type="evidence" value="ECO:0007669"/>
    <property type="project" value="TreeGrafter"/>
</dbReference>
<dbReference type="Gene3D" id="1.10.579.10">
    <property type="entry name" value="DNA Cyclobutane Dipyrimidine Photolyase, subunit A, domain 3"/>
    <property type="match status" value="1"/>
</dbReference>
<keyword evidence="7" id="KW-1185">Reference proteome</keyword>
<keyword evidence="6" id="KW-0456">Lyase</keyword>
<keyword evidence="3" id="KW-0285">Flavoprotein</keyword>
<sequence length="193" mass="21674">MEPNPNASYPGSTLAGVNRIRFLLESLAISTLAYRGSALRTQRGSASLLEGEPYYQALDVEVKNYASAAGIEVFSPVSHTLFNPADISYKSLLGGPLWHHLPLQPFFLRFLPLKMLEVVRYQMFQLPTLQELGYEDTGRIPWNVDDKLLEAWRDARTGFPWIDAIMVQLNLWYPSFGSGVGCIILQGTPLHVF</sequence>